<dbReference type="OrthoDB" id="9787738at2"/>
<name>A0A178YEK1_SINSA</name>
<reference evidence="2 3" key="1">
    <citation type="submission" date="2015-11" db="EMBL/GenBank/DDBJ databases">
        <title>Ensifer anhuiense sp. nov., an effective nitrogen fixation bacterium with Glycine soja.</title>
        <authorList>
            <person name="Yan H."/>
            <person name="Chen W."/>
        </authorList>
    </citation>
    <scope>NUCLEOTIDE SEQUENCE [LARGE SCALE GENOMIC DNA]</scope>
    <source>
        <strain evidence="2 3">LMG 7837</strain>
    </source>
</reference>
<proteinExistence type="predicted"/>
<organism evidence="2 3">
    <name type="scientific">Sinorhizobium saheli</name>
    <dbReference type="NCBI Taxonomy" id="36856"/>
    <lineage>
        <taxon>Bacteria</taxon>
        <taxon>Pseudomonadati</taxon>
        <taxon>Pseudomonadota</taxon>
        <taxon>Alphaproteobacteria</taxon>
        <taxon>Hyphomicrobiales</taxon>
        <taxon>Rhizobiaceae</taxon>
        <taxon>Sinorhizobium/Ensifer group</taxon>
        <taxon>Sinorhizobium</taxon>
    </lineage>
</organism>
<accession>A0A178YEK1</accession>
<dbReference type="EMBL" id="LNQB01000070">
    <property type="protein sequence ID" value="OAP45861.1"/>
    <property type="molecule type" value="Genomic_DNA"/>
</dbReference>
<evidence type="ECO:0000313" key="2">
    <source>
        <dbReference type="EMBL" id="OAP45861.1"/>
    </source>
</evidence>
<comment type="caution">
    <text evidence="2">The sequence shown here is derived from an EMBL/GenBank/DDBJ whole genome shotgun (WGS) entry which is preliminary data.</text>
</comment>
<dbReference type="InterPro" id="IPR050508">
    <property type="entry name" value="Methyltransf_Superfamily"/>
</dbReference>
<evidence type="ECO:0000313" key="3">
    <source>
        <dbReference type="Proteomes" id="UP000078507"/>
    </source>
</evidence>
<evidence type="ECO:0000259" key="1">
    <source>
        <dbReference type="Pfam" id="PF08241"/>
    </source>
</evidence>
<dbReference type="Proteomes" id="UP000078507">
    <property type="component" value="Unassembled WGS sequence"/>
</dbReference>
<dbReference type="SUPFAM" id="SSF53335">
    <property type="entry name" value="S-adenosyl-L-methionine-dependent methyltransferases"/>
    <property type="match status" value="1"/>
</dbReference>
<dbReference type="STRING" id="36856.ATB98_04150"/>
<feature type="domain" description="Methyltransferase type 11" evidence="1">
    <location>
        <begin position="54"/>
        <end position="150"/>
    </location>
</feature>
<dbReference type="PANTHER" id="PTHR42912">
    <property type="entry name" value="METHYLTRANSFERASE"/>
    <property type="match status" value="1"/>
</dbReference>
<dbReference type="Pfam" id="PF08241">
    <property type="entry name" value="Methyltransf_11"/>
    <property type="match status" value="1"/>
</dbReference>
<dbReference type="RefSeq" id="WP_066873357.1">
    <property type="nucleotide sequence ID" value="NZ_LNQB01000070.1"/>
</dbReference>
<protein>
    <submittedName>
        <fullName evidence="2">Methyltransferase</fullName>
    </submittedName>
</protein>
<dbReference type="AlphaFoldDB" id="A0A178YEK1"/>
<dbReference type="CDD" id="cd02440">
    <property type="entry name" value="AdoMet_MTases"/>
    <property type="match status" value="1"/>
</dbReference>
<keyword evidence="2" id="KW-0489">Methyltransferase</keyword>
<sequence>MTERLSHADVAARWNQNADQWARDVRNGYDVYRDLFTLPAFQQFLPPLQGLEIVDFGCGEGTNTRRFAGMGARMTGIDISERMIEYARQMEEADPLGITYRAASYSADTGFPESSFDAVISTMALMDGPDFGGAMREAHRLLRPGGFLAFSVLHPCFITPGLRWEKDEEGRTISLRVSRYFDRADFTEYWRFGDRPQDEEVAPFAVPRFPRTISDYLNAIAAAGFRITRVEEPQPTPEACEAVPRFTRWRDLAAFLLLVMAERPA</sequence>
<dbReference type="InterPro" id="IPR029063">
    <property type="entry name" value="SAM-dependent_MTases_sf"/>
</dbReference>
<dbReference type="InterPro" id="IPR013216">
    <property type="entry name" value="Methyltransf_11"/>
</dbReference>
<keyword evidence="3" id="KW-1185">Reference proteome</keyword>
<gene>
    <name evidence="2" type="ORF">ATB98_04150</name>
</gene>
<dbReference type="GO" id="GO:0032259">
    <property type="term" value="P:methylation"/>
    <property type="evidence" value="ECO:0007669"/>
    <property type="project" value="UniProtKB-KW"/>
</dbReference>
<dbReference type="Gene3D" id="3.40.50.150">
    <property type="entry name" value="Vaccinia Virus protein VP39"/>
    <property type="match status" value="1"/>
</dbReference>
<keyword evidence="2" id="KW-0808">Transferase</keyword>
<dbReference type="GO" id="GO:0008757">
    <property type="term" value="F:S-adenosylmethionine-dependent methyltransferase activity"/>
    <property type="evidence" value="ECO:0007669"/>
    <property type="project" value="InterPro"/>
</dbReference>